<accession>A0A1H8V921</accession>
<proteinExistence type="predicted"/>
<keyword evidence="2" id="KW-1185">Reference proteome</keyword>
<reference evidence="2" key="1">
    <citation type="submission" date="2016-10" db="EMBL/GenBank/DDBJ databases">
        <authorList>
            <person name="Varghese N."/>
            <person name="Submissions S."/>
        </authorList>
    </citation>
    <scope>NUCLEOTIDE SEQUENCE [LARGE SCALE GENOMIC DNA]</scope>
    <source>
        <strain evidence="2">DSM 123</strain>
    </source>
</reference>
<dbReference type="EMBL" id="FODT01000008">
    <property type="protein sequence ID" value="SEP11831.1"/>
    <property type="molecule type" value="Genomic_DNA"/>
</dbReference>
<organism evidence="1 2">
    <name type="scientific">Rhodopseudomonas pseudopalustris</name>
    <dbReference type="NCBI Taxonomy" id="1513892"/>
    <lineage>
        <taxon>Bacteria</taxon>
        <taxon>Pseudomonadati</taxon>
        <taxon>Pseudomonadota</taxon>
        <taxon>Alphaproteobacteria</taxon>
        <taxon>Hyphomicrobiales</taxon>
        <taxon>Nitrobacteraceae</taxon>
        <taxon>Rhodopseudomonas</taxon>
    </lineage>
</organism>
<evidence type="ECO:0000313" key="2">
    <source>
        <dbReference type="Proteomes" id="UP000199615"/>
    </source>
</evidence>
<protein>
    <submittedName>
        <fullName evidence="1">Uncharacterized protein</fullName>
    </submittedName>
</protein>
<dbReference type="AlphaFoldDB" id="A0A1H8V921"/>
<name>A0A1H8V921_9BRAD</name>
<evidence type="ECO:0000313" key="1">
    <source>
        <dbReference type="EMBL" id="SEP11831.1"/>
    </source>
</evidence>
<sequence>MTALTADRNTPRFEGDLRVGAAAAVKIFAGSLVMRDAAGYITKGQTALGLRGVGRAEEFVDNSAGSAGDQVIKYRGGAFRFANSGSTDEITRAEIGKFCYAVDDQTVAKTSGANTRSVAGVVAGVDSLGVVVCFDEDGLAAYLANRRVFVPLRVATLVGTGVYRTLAPVVGRVVKVWSITEGVLTTGDATLTAKINGAAITGGVITIAQSGSAAGDKDSATPTAANVTAVGDELSLTVGGSNATASAANAVFEIETD</sequence>
<dbReference type="RefSeq" id="WP_244526081.1">
    <property type="nucleotide sequence ID" value="NZ_FODT01000008.1"/>
</dbReference>
<gene>
    <name evidence="1" type="ORF">SAMN05444123_108130</name>
</gene>
<dbReference type="Proteomes" id="UP000199615">
    <property type="component" value="Unassembled WGS sequence"/>
</dbReference>